<comment type="caution">
    <text evidence="2">The sequence shown here is derived from an EMBL/GenBank/DDBJ whole genome shotgun (WGS) entry which is preliminary data.</text>
</comment>
<keyword evidence="3" id="KW-1185">Reference proteome</keyword>
<evidence type="ECO:0000313" key="3">
    <source>
        <dbReference type="Proteomes" id="UP001465668"/>
    </source>
</evidence>
<gene>
    <name evidence="2" type="ORF">SCAR479_02861</name>
</gene>
<reference evidence="2 3" key="1">
    <citation type="submission" date="2024-02" db="EMBL/GenBank/DDBJ databases">
        <title>First draft genome assembly of two strains of Seiridium cardinale.</title>
        <authorList>
            <person name="Emiliani G."/>
            <person name="Scali E."/>
        </authorList>
    </citation>
    <scope>NUCLEOTIDE SEQUENCE [LARGE SCALE GENOMIC DNA]</scope>
    <source>
        <strain evidence="2 3">BM-138-000479</strain>
    </source>
</reference>
<dbReference type="EMBL" id="JARVKM010000007">
    <property type="protein sequence ID" value="KAK9780224.1"/>
    <property type="molecule type" value="Genomic_DNA"/>
</dbReference>
<dbReference type="InterPro" id="IPR058257">
    <property type="entry name" value="CorA-like_dom"/>
</dbReference>
<evidence type="ECO:0000259" key="1">
    <source>
        <dbReference type="Pfam" id="PF26616"/>
    </source>
</evidence>
<organism evidence="2 3">
    <name type="scientific">Seiridium cardinale</name>
    <dbReference type="NCBI Taxonomy" id="138064"/>
    <lineage>
        <taxon>Eukaryota</taxon>
        <taxon>Fungi</taxon>
        <taxon>Dikarya</taxon>
        <taxon>Ascomycota</taxon>
        <taxon>Pezizomycotina</taxon>
        <taxon>Sordariomycetes</taxon>
        <taxon>Xylariomycetidae</taxon>
        <taxon>Amphisphaeriales</taxon>
        <taxon>Sporocadaceae</taxon>
        <taxon>Seiridium</taxon>
    </lineage>
</organism>
<evidence type="ECO:0000313" key="2">
    <source>
        <dbReference type="EMBL" id="KAK9780224.1"/>
    </source>
</evidence>
<protein>
    <recommendedName>
        <fullName evidence="1">CorA-like transporter domain-containing protein</fullName>
    </recommendedName>
</protein>
<dbReference type="Pfam" id="PF26616">
    <property type="entry name" value="CorA-like"/>
    <property type="match status" value="1"/>
</dbReference>
<dbReference type="Proteomes" id="UP001465668">
    <property type="component" value="Unassembled WGS sequence"/>
</dbReference>
<sequence>MASPALPDDRFLDSYASFESYPLNLVLKGSYGLAKLREVRERIRKQGRYIFVQDDSTSIYVRDVGHDGLPESQYLVSDREIKDWLGDTSASRVNRARLATKADPRCRFVFFLAGPPKLPYQISTKSASRILSYHQVSPYFFDFLDAHLTPTASERELRFSGFRAEGYLAQPQPSAIPPGLGRSRQRYQLNFNLKTVVCKKDVWNVQQVAIHHQFDVGTGIQLWIYGDAHDFMRDRIQDLVPDQETHPENFENVSASFNSSLKIHLESARLCTEGWRLYIADTEEAAAKVTELFKHGRESRNYRLVTKDLLGAQWAEDTINETIMMLEFNVDYLESLSGLYRAIVEDDDFPEGERMLCREAVKTFSRQVLELIYDMKMQMRRAKLGRDIMASRKSTASFYLFIAQNQCALLTYLSSSISYRLKEKRIVYQNRPRRDAATQGDN</sequence>
<proteinExistence type="predicted"/>
<name>A0ABR2Y2K5_9PEZI</name>
<accession>A0ABR2Y2K5</accession>
<feature type="domain" description="CorA-like transporter" evidence="1">
    <location>
        <begin position="14"/>
        <end position="291"/>
    </location>
</feature>